<evidence type="ECO:0000313" key="15">
    <source>
        <dbReference type="EMBL" id="WOO77494.1"/>
    </source>
</evidence>
<dbReference type="RefSeq" id="XP_062623526.1">
    <property type="nucleotide sequence ID" value="XM_062767542.1"/>
</dbReference>
<feature type="domain" description="Ubiquitin-like" evidence="13">
    <location>
        <begin position="98"/>
        <end position="163"/>
    </location>
</feature>
<comment type="catalytic activity">
    <reaction evidence="10">
        <text>O-phospho-L-seryl-[protein] + H2O = L-seryl-[protein] + phosphate</text>
        <dbReference type="Rhea" id="RHEA:20629"/>
        <dbReference type="Rhea" id="RHEA-COMP:9863"/>
        <dbReference type="Rhea" id="RHEA-COMP:11604"/>
        <dbReference type="ChEBI" id="CHEBI:15377"/>
        <dbReference type="ChEBI" id="CHEBI:29999"/>
        <dbReference type="ChEBI" id="CHEBI:43474"/>
        <dbReference type="ChEBI" id="CHEBI:83421"/>
        <dbReference type="EC" id="3.1.3.16"/>
    </reaction>
</comment>
<evidence type="ECO:0000256" key="6">
    <source>
        <dbReference type="ARBA" id="ARBA00022842"/>
    </source>
</evidence>
<proteinExistence type="predicted"/>
<dbReference type="InterPro" id="IPR023214">
    <property type="entry name" value="HAD_sf"/>
</dbReference>
<dbReference type="PANTHER" id="PTHR48493">
    <property type="entry name" value="UBIQUITIN-LIKE DOMAIN-CONTAINING CTD PHOSPHATASE 1"/>
    <property type="match status" value="1"/>
</dbReference>
<keyword evidence="8" id="KW-0539">Nucleus</keyword>
<evidence type="ECO:0000256" key="12">
    <source>
        <dbReference type="SAM" id="MobiDB-lite"/>
    </source>
</evidence>
<dbReference type="InterPro" id="IPR036412">
    <property type="entry name" value="HAD-like_sf"/>
</dbReference>
<evidence type="ECO:0000256" key="7">
    <source>
        <dbReference type="ARBA" id="ARBA00022912"/>
    </source>
</evidence>
<feature type="compositionally biased region" description="Low complexity" evidence="12">
    <location>
        <begin position="48"/>
        <end position="63"/>
    </location>
</feature>
<evidence type="ECO:0000256" key="3">
    <source>
        <dbReference type="ARBA" id="ARBA00013081"/>
    </source>
</evidence>
<dbReference type="SUPFAM" id="SSF56784">
    <property type="entry name" value="HAD-like"/>
    <property type="match status" value="1"/>
</dbReference>
<dbReference type="GeneID" id="87804331"/>
<evidence type="ECO:0000256" key="4">
    <source>
        <dbReference type="ARBA" id="ARBA00022723"/>
    </source>
</evidence>
<protein>
    <recommendedName>
        <fullName evidence="3">protein-serine/threonine phosphatase</fullName>
        <ecNumber evidence="3">3.1.3.16</ecNumber>
    </recommendedName>
    <alternativeName>
        <fullName evidence="9">Nuclear proteasome inhibitor UBLCP1</fullName>
    </alternativeName>
</protein>
<feature type="region of interest" description="Disordered" evidence="12">
    <location>
        <begin position="1"/>
        <end position="83"/>
    </location>
</feature>
<feature type="compositionally biased region" description="Gly residues" evidence="12">
    <location>
        <begin position="421"/>
        <end position="440"/>
    </location>
</feature>
<evidence type="ECO:0000256" key="8">
    <source>
        <dbReference type="ARBA" id="ARBA00023242"/>
    </source>
</evidence>
<keyword evidence="16" id="KW-1185">Reference proteome</keyword>
<keyword evidence="5" id="KW-0378">Hydrolase</keyword>
<gene>
    <name evidence="15" type="primary">UBLCP1</name>
    <name evidence="15" type="ORF">LOC62_01G001073</name>
</gene>
<dbReference type="SUPFAM" id="SSF54236">
    <property type="entry name" value="Ubiquitin-like"/>
    <property type="match status" value="1"/>
</dbReference>
<reference evidence="15" key="1">
    <citation type="submission" date="2023-10" db="EMBL/GenBank/DDBJ databases">
        <authorList>
            <person name="Noh H."/>
        </authorList>
    </citation>
    <scope>NUCLEOTIDE SEQUENCE</scope>
    <source>
        <strain evidence="15">DUCC4014</strain>
    </source>
</reference>
<comment type="catalytic activity">
    <reaction evidence="11">
        <text>O-phospho-L-threonyl-[protein] + H2O = L-threonyl-[protein] + phosphate</text>
        <dbReference type="Rhea" id="RHEA:47004"/>
        <dbReference type="Rhea" id="RHEA-COMP:11060"/>
        <dbReference type="Rhea" id="RHEA-COMP:11605"/>
        <dbReference type="ChEBI" id="CHEBI:15377"/>
        <dbReference type="ChEBI" id="CHEBI:30013"/>
        <dbReference type="ChEBI" id="CHEBI:43474"/>
        <dbReference type="ChEBI" id="CHEBI:61977"/>
        <dbReference type="EC" id="3.1.3.16"/>
    </reaction>
</comment>
<dbReference type="PROSITE" id="PS50969">
    <property type="entry name" value="FCP1"/>
    <property type="match status" value="1"/>
</dbReference>
<dbReference type="GO" id="GO:0046872">
    <property type="term" value="F:metal ion binding"/>
    <property type="evidence" value="ECO:0007669"/>
    <property type="project" value="UniProtKB-KW"/>
</dbReference>
<accession>A0AAF0Y3H6</accession>
<dbReference type="AlphaFoldDB" id="A0AAF0Y3H6"/>
<dbReference type="InterPro" id="IPR011943">
    <property type="entry name" value="HAD-SF_hydro_IIID"/>
</dbReference>
<name>A0AAF0Y3H6_9TREE</name>
<evidence type="ECO:0000256" key="2">
    <source>
        <dbReference type="ARBA" id="ARBA00004123"/>
    </source>
</evidence>
<dbReference type="PROSITE" id="PS50053">
    <property type="entry name" value="UBIQUITIN_2"/>
    <property type="match status" value="1"/>
</dbReference>
<dbReference type="EMBL" id="CP086714">
    <property type="protein sequence ID" value="WOO77494.1"/>
    <property type="molecule type" value="Genomic_DNA"/>
</dbReference>
<feature type="compositionally biased region" description="Acidic residues" evidence="12">
    <location>
        <begin position="64"/>
        <end position="76"/>
    </location>
</feature>
<comment type="subcellular location">
    <subcellularLocation>
        <location evidence="2">Nucleus</location>
    </subcellularLocation>
</comment>
<dbReference type="InterPro" id="IPR004274">
    <property type="entry name" value="FCP1_dom"/>
</dbReference>
<evidence type="ECO:0000256" key="10">
    <source>
        <dbReference type="ARBA" id="ARBA00047761"/>
    </source>
</evidence>
<dbReference type="InterPro" id="IPR000626">
    <property type="entry name" value="Ubiquitin-like_dom"/>
</dbReference>
<feature type="region of interest" description="Disordered" evidence="12">
    <location>
        <begin position="409"/>
        <end position="440"/>
    </location>
</feature>
<dbReference type="InterPro" id="IPR051658">
    <property type="entry name" value="UBLCP1"/>
</dbReference>
<dbReference type="NCBIfam" id="TIGR02245">
    <property type="entry name" value="HAD_IIID1"/>
    <property type="match status" value="1"/>
</dbReference>
<dbReference type="GO" id="GO:0004722">
    <property type="term" value="F:protein serine/threonine phosphatase activity"/>
    <property type="evidence" value="ECO:0007669"/>
    <property type="project" value="UniProtKB-EC"/>
</dbReference>
<evidence type="ECO:0000256" key="1">
    <source>
        <dbReference type="ARBA" id="ARBA00001946"/>
    </source>
</evidence>
<evidence type="ECO:0000256" key="5">
    <source>
        <dbReference type="ARBA" id="ARBA00022801"/>
    </source>
</evidence>
<dbReference type="Gene3D" id="3.10.20.90">
    <property type="entry name" value="Phosphatidylinositol 3-kinase Catalytic Subunit, Chain A, domain 1"/>
    <property type="match status" value="1"/>
</dbReference>
<keyword evidence="7" id="KW-0904">Protein phosphatase</keyword>
<dbReference type="SMART" id="SM00213">
    <property type="entry name" value="UBQ"/>
    <property type="match status" value="1"/>
</dbReference>
<evidence type="ECO:0000256" key="11">
    <source>
        <dbReference type="ARBA" id="ARBA00048336"/>
    </source>
</evidence>
<dbReference type="GO" id="GO:0090364">
    <property type="term" value="P:regulation of proteasome assembly"/>
    <property type="evidence" value="ECO:0007669"/>
    <property type="project" value="InterPro"/>
</dbReference>
<dbReference type="InterPro" id="IPR029071">
    <property type="entry name" value="Ubiquitin-like_domsf"/>
</dbReference>
<evidence type="ECO:0000256" key="9">
    <source>
        <dbReference type="ARBA" id="ARBA00032039"/>
    </source>
</evidence>
<comment type="cofactor">
    <cofactor evidence="1">
        <name>Mg(2+)</name>
        <dbReference type="ChEBI" id="CHEBI:18420"/>
    </cofactor>
</comment>
<keyword evidence="4" id="KW-0479">Metal-binding</keyword>
<organism evidence="15 16">
    <name type="scientific">Vanrija pseudolonga</name>
    <dbReference type="NCBI Taxonomy" id="143232"/>
    <lineage>
        <taxon>Eukaryota</taxon>
        <taxon>Fungi</taxon>
        <taxon>Dikarya</taxon>
        <taxon>Basidiomycota</taxon>
        <taxon>Agaricomycotina</taxon>
        <taxon>Tremellomycetes</taxon>
        <taxon>Trichosporonales</taxon>
        <taxon>Trichosporonaceae</taxon>
        <taxon>Vanrija</taxon>
    </lineage>
</organism>
<dbReference type="EC" id="3.1.3.16" evidence="3"/>
<dbReference type="PANTHER" id="PTHR48493:SF1">
    <property type="entry name" value="UBIQUITIN-LIKE DOMAIN-CONTAINING CTD PHOSPHATASE 1"/>
    <property type="match status" value="1"/>
</dbReference>
<dbReference type="Proteomes" id="UP000827549">
    <property type="component" value="Chromosome 1"/>
</dbReference>
<evidence type="ECO:0000259" key="13">
    <source>
        <dbReference type="PROSITE" id="PS50053"/>
    </source>
</evidence>
<feature type="compositionally biased region" description="Low complexity" evidence="12">
    <location>
        <begin position="1"/>
        <end position="39"/>
    </location>
</feature>
<evidence type="ECO:0000259" key="14">
    <source>
        <dbReference type="PROSITE" id="PS50969"/>
    </source>
</evidence>
<dbReference type="SMART" id="SM00577">
    <property type="entry name" value="CPDc"/>
    <property type="match status" value="1"/>
</dbReference>
<dbReference type="GO" id="GO:0005634">
    <property type="term" value="C:nucleus"/>
    <property type="evidence" value="ECO:0007669"/>
    <property type="project" value="UniProtKB-SubCell"/>
</dbReference>
<sequence length="440" mass="47709">MSSPDQGPSSSGAAGSGDASAPTSLPSLPSKRPLSPGSSTEDSRTPRTHTPATAAAGPSTSPTPDDDADEQVEDALDASAGAQPVTTEEWYELQFKWSGKSFDLRVSSSDLVYDLRTQIETLTSVPPDAQKILGLVRGKLGGDVDGVRIGTLGVKPNAKFTLVGTPEHLRFKEREGPPPPDEFDIAYSSARPSGARKLIPPADDPRNKRQVEKIIIKYPITVMNEPREGKGLLVLDLDYTMVDSRPLLDGALPPLECARPGLHEFLERVYPFYDIVVWSQTSWMWLESKLVELGVLGGEGRYKICFVADRTTMFPIFSERGGKLIKHEVKPLAYFWATFPQWSPKNTIHIDDLARNFALNPSEGLKIRAYKGAGTPDGLRDRELDKLGAYLTEIAEHVNDFTTLDHSRWKKRQATARPLGGESGAVGGGPSDGTAGGNSG</sequence>
<dbReference type="Gene3D" id="3.40.50.1000">
    <property type="entry name" value="HAD superfamily/HAD-like"/>
    <property type="match status" value="1"/>
</dbReference>
<dbReference type="Pfam" id="PF03031">
    <property type="entry name" value="NIF"/>
    <property type="match status" value="1"/>
</dbReference>
<feature type="domain" description="FCP1 homology" evidence="14">
    <location>
        <begin position="226"/>
        <end position="394"/>
    </location>
</feature>
<evidence type="ECO:0000313" key="16">
    <source>
        <dbReference type="Proteomes" id="UP000827549"/>
    </source>
</evidence>
<keyword evidence="6" id="KW-0460">Magnesium</keyword>